<gene>
    <name evidence="1" type="ORF">L249_7225</name>
</gene>
<evidence type="ECO:0000313" key="2">
    <source>
        <dbReference type="Proteomes" id="UP000253664"/>
    </source>
</evidence>
<reference evidence="1 2" key="1">
    <citation type="journal article" date="2015" name="BMC Genomics">
        <title>Insights from the genome of Ophiocordyceps polyrhachis-furcata to pathogenicity and host specificity in insect fungi.</title>
        <authorList>
            <person name="Wichadakul D."/>
            <person name="Kobmoo N."/>
            <person name="Ingsriswang S."/>
            <person name="Tangphatsornruang S."/>
            <person name="Chantasingh D."/>
            <person name="Luangsa-ard J.J."/>
            <person name="Eurwilaichitr L."/>
        </authorList>
    </citation>
    <scope>NUCLEOTIDE SEQUENCE [LARGE SCALE GENOMIC DNA]</scope>
    <source>
        <strain evidence="1 2">BCC 54312</strain>
    </source>
</reference>
<name>A0A367LA19_9HYPO</name>
<protein>
    <submittedName>
        <fullName evidence="1">Uncharacterized protein</fullName>
    </submittedName>
</protein>
<sequence length="92" mass="10278">MIIRRLQPKMEQKCAYYEKPVYSSAWFPNLLRRTVTSEIFGVDATVDLLWIAQPTTSFICEVNKSLGPTGRLVSSQATGNYGKNGEVAHLPS</sequence>
<keyword evidence="2" id="KW-1185">Reference proteome</keyword>
<dbReference type="AlphaFoldDB" id="A0A367LA19"/>
<comment type="caution">
    <text evidence="1">The sequence shown here is derived from an EMBL/GenBank/DDBJ whole genome shotgun (WGS) entry which is preliminary data.</text>
</comment>
<proteinExistence type="predicted"/>
<accession>A0A367LA19</accession>
<dbReference type="Proteomes" id="UP000253664">
    <property type="component" value="Unassembled WGS sequence"/>
</dbReference>
<feature type="non-terminal residue" evidence="1">
    <location>
        <position position="92"/>
    </location>
</feature>
<dbReference type="EMBL" id="LKCN02000010">
    <property type="protein sequence ID" value="RCI11271.1"/>
    <property type="molecule type" value="Genomic_DNA"/>
</dbReference>
<organism evidence="1 2">
    <name type="scientific">Ophiocordyceps polyrhachis-furcata BCC 54312</name>
    <dbReference type="NCBI Taxonomy" id="1330021"/>
    <lineage>
        <taxon>Eukaryota</taxon>
        <taxon>Fungi</taxon>
        <taxon>Dikarya</taxon>
        <taxon>Ascomycota</taxon>
        <taxon>Pezizomycotina</taxon>
        <taxon>Sordariomycetes</taxon>
        <taxon>Hypocreomycetidae</taxon>
        <taxon>Hypocreales</taxon>
        <taxon>Ophiocordycipitaceae</taxon>
        <taxon>Ophiocordyceps</taxon>
    </lineage>
</organism>
<evidence type="ECO:0000313" key="1">
    <source>
        <dbReference type="EMBL" id="RCI11271.1"/>
    </source>
</evidence>